<evidence type="ECO:0000313" key="2">
    <source>
        <dbReference type="EMBL" id="GIJ12281.1"/>
    </source>
</evidence>
<reference evidence="2 3" key="1">
    <citation type="submission" date="2021-01" db="EMBL/GenBank/DDBJ databases">
        <title>Whole genome shotgun sequence of Verrucosispora andamanensis NBRC 109075.</title>
        <authorList>
            <person name="Komaki H."/>
            <person name="Tamura T."/>
        </authorList>
    </citation>
    <scope>NUCLEOTIDE SEQUENCE [LARGE SCALE GENOMIC DNA]</scope>
    <source>
        <strain evidence="2 3">NBRC 109075</strain>
    </source>
</reference>
<dbReference type="Gene3D" id="3.40.50.1820">
    <property type="entry name" value="alpha/beta hydrolase"/>
    <property type="match status" value="1"/>
</dbReference>
<dbReference type="InterPro" id="IPR000073">
    <property type="entry name" value="AB_hydrolase_1"/>
</dbReference>
<gene>
    <name evidence="2" type="ORF">Van01_54950</name>
</gene>
<dbReference type="Proteomes" id="UP000647017">
    <property type="component" value="Unassembled WGS sequence"/>
</dbReference>
<feature type="domain" description="AB hydrolase-1" evidence="1">
    <location>
        <begin position="49"/>
        <end position="156"/>
    </location>
</feature>
<dbReference type="Pfam" id="PF00561">
    <property type="entry name" value="Abhydrolase_1"/>
    <property type="match status" value="1"/>
</dbReference>
<evidence type="ECO:0000313" key="3">
    <source>
        <dbReference type="Proteomes" id="UP000647017"/>
    </source>
</evidence>
<dbReference type="RefSeq" id="WP_204013555.1">
    <property type="nucleotide sequence ID" value="NZ_BOOZ01000048.1"/>
</dbReference>
<dbReference type="EMBL" id="BOOZ01000048">
    <property type="protein sequence ID" value="GIJ12281.1"/>
    <property type="molecule type" value="Genomic_DNA"/>
</dbReference>
<accession>A0ABQ4I335</accession>
<sequence>MTVDRGVPPAFATAEARARQAVEADARDPSVRPRAGTRLWSHRESRPRAVLMLHGYTHSPAQLSGLAQHFFDHGYNVFVPRAPLHGLTTPAAHSGIAGVGLRAYATDAWAVAAGLGAEAGVVGISAGAALGTWLTTQRTAPVRRLLALAPFFRPHRRMASPVAAVALRMLYGSRLVPDRINDRGYSYTALAQYLRISSSIRLASGGGVLARVAVAISAADEVVDRDTAISLPAAIAGAAGASFGHHLIPATAGLGHDIVSPSAIGTHADELHRRYLALYDASASTAS</sequence>
<organism evidence="2 3">
    <name type="scientific">Micromonospora andamanensis</name>
    <dbReference type="NCBI Taxonomy" id="1287068"/>
    <lineage>
        <taxon>Bacteria</taxon>
        <taxon>Bacillati</taxon>
        <taxon>Actinomycetota</taxon>
        <taxon>Actinomycetes</taxon>
        <taxon>Micromonosporales</taxon>
        <taxon>Micromonosporaceae</taxon>
        <taxon>Micromonospora</taxon>
    </lineage>
</organism>
<comment type="caution">
    <text evidence="2">The sequence shown here is derived from an EMBL/GenBank/DDBJ whole genome shotgun (WGS) entry which is preliminary data.</text>
</comment>
<protein>
    <recommendedName>
        <fullName evidence="1">AB hydrolase-1 domain-containing protein</fullName>
    </recommendedName>
</protein>
<keyword evidence="3" id="KW-1185">Reference proteome</keyword>
<dbReference type="SUPFAM" id="SSF53474">
    <property type="entry name" value="alpha/beta-Hydrolases"/>
    <property type="match status" value="1"/>
</dbReference>
<evidence type="ECO:0000259" key="1">
    <source>
        <dbReference type="Pfam" id="PF00561"/>
    </source>
</evidence>
<proteinExistence type="predicted"/>
<dbReference type="InterPro" id="IPR029058">
    <property type="entry name" value="AB_hydrolase_fold"/>
</dbReference>
<name>A0ABQ4I335_9ACTN</name>